<feature type="compositionally biased region" description="Low complexity" evidence="3">
    <location>
        <begin position="150"/>
        <end position="159"/>
    </location>
</feature>
<evidence type="ECO:0000313" key="7">
    <source>
        <dbReference type="EMBL" id="EGD82107.1"/>
    </source>
</evidence>
<dbReference type="STRING" id="946362.F2U3B3"/>
<dbReference type="InterPro" id="IPR011992">
    <property type="entry name" value="EF-hand-dom_pair"/>
</dbReference>
<feature type="region of interest" description="Disordered" evidence="3">
    <location>
        <begin position="137"/>
        <end position="202"/>
    </location>
</feature>
<dbReference type="InterPro" id="IPR000980">
    <property type="entry name" value="SH2"/>
</dbReference>
<dbReference type="CDD" id="cd00934">
    <property type="entry name" value="PTB"/>
    <property type="match status" value="1"/>
</dbReference>
<feature type="domain" description="EH" evidence="6">
    <location>
        <begin position="530"/>
        <end position="618"/>
    </location>
</feature>
<keyword evidence="1 2" id="KW-0727">SH2 domain</keyword>
<dbReference type="KEGG" id="sre:PTSG_02786"/>
<evidence type="ECO:0008006" key="9">
    <source>
        <dbReference type="Google" id="ProtNLM"/>
    </source>
</evidence>
<gene>
    <name evidence="7" type="ORF">PTSG_02786</name>
</gene>
<evidence type="ECO:0000256" key="3">
    <source>
        <dbReference type="SAM" id="MobiDB-lite"/>
    </source>
</evidence>
<dbReference type="PROSITE" id="PS50001">
    <property type="entry name" value="SH2"/>
    <property type="match status" value="1"/>
</dbReference>
<feature type="compositionally biased region" description="Acidic residues" evidence="3">
    <location>
        <begin position="374"/>
        <end position="387"/>
    </location>
</feature>
<dbReference type="SMART" id="SM00027">
    <property type="entry name" value="EH"/>
    <property type="match status" value="1"/>
</dbReference>
<dbReference type="Proteomes" id="UP000007799">
    <property type="component" value="Unassembled WGS sequence"/>
</dbReference>
<feature type="compositionally biased region" description="Acidic residues" evidence="3">
    <location>
        <begin position="330"/>
        <end position="355"/>
    </location>
</feature>
<feature type="region of interest" description="Disordered" evidence="3">
    <location>
        <begin position="303"/>
        <end position="390"/>
    </location>
</feature>
<dbReference type="SUPFAM" id="SSF55550">
    <property type="entry name" value="SH2 domain"/>
    <property type="match status" value="1"/>
</dbReference>
<dbReference type="Gene3D" id="2.30.29.30">
    <property type="entry name" value="Pleckstrin-homology domain (PH domain)/Phosphotyrosine-binding domain (PTB)"/>
    <property type="match status" value="1"/>
</dbReference>
<name>F2U3B3_SALR5</name>
<dbReference type="InterPro" id="IPR006020">
    <property type="entry name" value="PTB/PI_dom"/>
</dbReference>
<sequence length="618" mass="68566">MSFMHQEVKYRGYEPVLNWFPTDEQPRPSSTEANACVKRLLTKPKRSCLAVLSCTPDGLTCIDTNFNPPKTLMNHSVFEIAHCTVDATKPRLFTCIVGSKGSTTDFFCHVFKCNSKEQAKRIVRAVAAVCTAAYQQHKKKNLSPSPSTNRQPSLRQQQQPLPPTPSSPMEERVQAHMRKSMRRRSAPRNGQPNPRLTDSWFRPSMTRGEVNTILRAGHIGDFIIRESQSRPGDYAISVQTGQQIWTGLVVRTPGGFQLGERGGVTFDDLAELVAFYSQNRFMNDSNGYPLTLRLPDDTEYVTDAQPMRGSVRRPDWRQPSFRRAPPPFADLEDHDFHEEDEEGDEEEEEDFDDVDEHTAGPSFKDIMDGMVGMPDEEGEGDSSESEQDAFKPAVRRVELHEMSEQEAFEMFMNQGTIDLDEHGEFVHLDDMRAALAEADDGAEEEAGAGQGFDDDFVPGGDDDATAAAQEDEEMNGGDGGGDGRHADDDAFAVADKNNNSNNSTDAVNGFGDEEEAEEQGAEAQIQHLAQAIFEMVEQDDEGCLSGQGVRPVLLRSGLDINTLGSIWMEVDNERRGKIDFDQLCLILGMISQAQQGLEPDLATLDMAIDAPTIEDVEI</sequence>
<dbReference type="InterPro" id="IPR000261">
    <property type="entry name" value="EH_dom"/>
</dbReference>
<proteinExistence type="predicted"/>
<dbReference type="GO" id="GO:0016477">
    <property type="term" value="P:cell migration"/>
    <property type="evidence" value="ECO:0007669"/>
    <property type="project" value="TreeGrafter"/>
</dbReference>
<evidence type="ECO:0000259" key="6">
    <source>
        <dbReference type="PROSITE" id="PS50031"/>
    </source>
</evidence>
<dbReference type="Pfam" id="PF00640">
    <property type="entry name" value="PID"/>
    <property type="match status" value="1"/>
</dbReference>
<dbReference type="RefSeq" id="XP_004996290.1">
    <property type="nucleotide sequence ID" value="XM_004996233.1"/>
</dbReference>
<dbReference type="PRINTS" id="PR00401">
    <property type="entry name" value="SH2DOMAIN"/>
</dbReference>
<dbReference type="InterPro" id="IPR011993">
    <property type="entry name" value="PH-like_dom_sf"/>
</dbReference>
<evidence type="ECO:0000259" key="4">
    <source>
        <dbReference type="PROSITE" id="PS01179"/>
    </source>
</evidence>
<evidence type="ECO:0000256" key="1">
    <source>
        <dbReference type="ARBA" id="ARBA00022999"/>
    </source>
</evidence>
<dbReference type="AlphaFoldDB" id="F2U3B3"/>
<feature type="domain" description="SH2" evidence="5">
    <location>
        <begin position="200"/>
        <end position="296"/>
    </location>
</feature>
<dbReference type="EMBL" id="GL832960">
    <property type="protein sequence ID" value="EGD82107.1"/>
    <property type="molecule type" value="Genomic_DNA"/>
</dbReference>
<evidence type="ECO:0000256" key="2">
    <source>
        <dbReference type="PROSITE-ProRule" id="PRU00191"/>
    </source>
</evidence>
<dbReference type="Gene3D" id="3.30.505.10">
    <property type="entry name" value="SH2 domain"/>
    <property type="match status" value="1"/>
</dbReference>
<dbReference type="SMART" id="SM00462">
    <property type="entry name" value="PTB"/>
    <property type="match status" value="1"/>
</dbReference>
<dbReference type="CDD" id="cd00173">
    <property type="entry name" value="SH2"/>
    <property type="match status" value="1"/>
</dbReference>
<dbReference type="InterPro" id="IPR051184">
    <property type="entry name" value="Tyrosine-phos_adapter"/>
</dbReference>
<evidence type="ECO:0000313" key="8">
    <source>
        <dbReference type="Proteomes" id="UP000007799"/>
    </source>
</evidence>
<dbReference type="SUPFAM" id="SSF47473">
    <property type="entry name" value="EF-hand"/>
    <property type="match status" value="1"/>
</dbReference>
<dbReference type="PANTHER" id="PTHR19969">
    <property type="entry name" value="SH2-SH3 ADAPTOR PROTEIN-RELATED"/>
    <property type="match status" value="1"/>
</dbReference>
<dbReference type="InParanoid" id="F2U3B3"/>
<dbReference type="SMART" id="SM00252">
    <property type="entry name" value="SH2"/>
    <property type="match status" value="1"/>
</dbReference>
<dbReference type="GO" id="GO:0005737">
    <property type="term" value="C:cytoplasm"/>
    <property type="evidence" value="ECO:0007669"/>
    <property type="project" value="TreeGrafter"/>
</dbReference>
<dbReference type="OrthoDB" id="546826at2759"/>
<feature type="compositionally biased region" description="Basic residues" evidence="3">
    <location>
        <begin position="175"/>
        <end position="186"/>
    </location>
</feature>
<accession>F2U3B3</accession>
<feature type="domain" description="PID" evidence="4">
    <location>
        <begin position="108"/>
        <end position="153"/>
    </location>
</feature>
<dbReference type="PROSITE" id="PS01179">
    <property type="entry name" value="PID"/>
    <property type="match status" value="1"/>
</dbReference>
<dbReference type="Pfam" id="PF12763">
    <property type="entry name" value="EH"/>
    <property type="match status" value="1"/>
</dbReference>
<feature type="region of interest" description="Disordered" evidence="3">
    <location>
        <begin position="494"/>
        <end position="515"/>
    </location>
</feature>
<keyword evidence="8" id="KW-1185">Reference proteome</keyword>
<evidence type="ECO:0000259" key="5">
    <source>
        <dbReference type="PROSITE" id="PS50001"/>
    </source>
</evidence>
<organism evidence="8">
    <name type="scientific">Salpingoeca rosetta (strain ATCC 50818 / BSB-021)</name>
    <dbReference type="NCBI Taxonomy" id="946362"/>
    <lineage>
        <taxon>Eukaryota</taxon>
        <taxon>Choanoflagellata</taxon>
        <taxon>Craspedida</taxon>
        <taxon>Salpingoecidae</taxon>
        <taxon>Salpingoeca</taxon>
    </lineage>
</organism>
<dbReference type="Gene3D" id="1.10.238.10">
    <property type="entry name" value="EF-hand"/>
    <property type="match status" value="1"/>
</dbReference>
<dbReference type="GO" id="GO:0035591">
    <property type="term" value="F:signaling adaptor activity"/>
    <property type="evidence" value="ECO:0007669"/>
    <property type="project" value="TreeGrafter"/>
</dbReference>
<dbReference type="OMA" id="EANACVK"/>
<reference evidence="7" key="1">
    <citation type="submission" date="2009-08" db="EMBL/GenBank/DDBJ databases">
        <title>Annotation of Salpingoeca rosetta.</title>
        <authorList>
            <consortium name="The Broad Institute Genome Sequencing Platform"/>
            <person name="Russ C."/>
            <person name="Cuomo C."/>
            <person name="Burger G."/>
            <person name="Gray M.W."/>
            <person name="Holland P.W.H."/>
            <person name="King N."/>
            <person name="Lang F.B.F."/>
            <person name="Roger A.J."/>
            <person name="Ruiz-Trillo I."/>
            <person name="Young S.K."/>
            <person name="Zeng Q."/>
            <person name="Gargeya S."/>
            <person name="Alvarado L."/>
            <person name="Berlin A."/>
            <person name="Chapman S.B."/>
            <person name="Chen Z."/>
            <person name="Freedman E."/>
            <person name="Gellesch M."/>
            <person name="Goldberg J."/>
            <person name="Griggs A."/>
            <person name="Gujja S."/>
            <person name="Heilman E."/>
            <person name="Heiman D."/>
            <person name="Howarth C."/>
            <person name="Mehta T."/>
            <person name="Neiman D."/>
            <person name="Pearson M."/>
            <person name="Roberts A."/>
            <person name="Saif S."/>
            <person name="Shea T."/>
            <person name="Shenoy N."/>
            <person name="Sisk P."/>
            <person name="Stolte C."/>
            <person name="Sykes S."/>
            <person name="White J."/>
            <person name="Yandava C."/>
            <person name="Haas B."/>
            <person name="Nusbaum C."/>
            <person name="Birren B."/>
        </authorList>
    </citation>
    <scope>NUCLEOTIDE SEQUENCE [LARGE SCALE GENOMIC DNA]</scope>
    <source>
        <strain evidence="7">ATCC 50818</strain>
    </source>
</reference>
<dbReference type="GO" id="GO:0007167">
    <property type="term" value="P:enzyme-linked receptor protein signaling pathway"/>
    <property type="evidence" value="ECO:0007669"/>
    <property type="project" value="TreeGrafter"/>
</dbReference>
<dbReference type="PANTHER" id="PTHR19969:SF5">
    <property type="entry name" value="CRK-LIKE PROTEIN"/>
    <property type="match status" value="1"/>
</dbReference>
<feature type="region of interest" description="Disordered" evidence="3">
    <location>
        <begin position="438"/>
        <end position="464"/>
    </location>
</feature>
<dbReference type="GeneID" id="16076876"/>
<dbReference type="InterPro" id="IPR036860">
    <property type="entry name" value="SH2_dom_sf"/>
</dbReference>
<dbReference type="PROSITE" id="PS50031">
    <property type="entry name" value="EH"/>
    <property type="match status" value="1"/>
</dbReference>
<dbReference type="Pfam" id="PF00017">
    <property type="entry name" value="SH2"/>
    <property type="match status" value="1"/>
</dbReference>
<dbReference type="SUPFAM" id="SSF50729">
    <property type="entry name" value="PH domain-like"/>
    <property type="match status" value="1"/>
</dbReference>
<protein>
    <recommendedName>
        <fullName evidence="9">SH2 domain-containing protein</fullName>
    </recommendedName>
</protein>
<dbReference type="GO" id="GO:0030971">
    <property type="term" value="F:receptor tyrosine kinase binding"/>
    <property type="evidence" value="ECO:0007669"/>
    <property type="project" value="TreeGrafter"/>
</dbReference>